<gene>
    <name evidence="1" type="ORF">C3B61_06975</name>
</gene>
<accession>A0A2S3ZJ92</accession>
<proteinExistence type="predicted"/>
<keyword evidence="2" id="KW-1185">Reference proteome</keyword>
<evidence type="ECO:0000313" key="1">
    <source>
        <dbReference type="EMBL" id="POH67630.1"/>
    </source>
</evidence>
<dbReference type="Proteomes" id="UP000237340">
    <property type="component" value="Unassembled WGS sequence"/>
</dbReference>
<organism evidence="1 2">
    <name type="scientific">Cryobacterium zongtaii</name>
    <dbReference type="NCBI Taxonomy" id="1259217"/>
    <lineage>
        <taxon>Bacteria</taxon>
        <taxon>Bacillati</taxon>
        <taxon>Actinomycetota</taxon>
        <taxon>Actinomycetes</taxon>
        <taxon>Micrococcales</taxon>
        <taxon>Microbacteriaceae</taxon>
        <taxon>Cryobacterium</taxon>
    </lineage>
</organism>
<dbReference type="EMBL" id="PPXD01000007">
    <property type="protein sequence ID" value="POH67630.1"/>
    <property type="molecule type" value="Genomic_DNA"/>
</dbReference>
<evidence type="ECO:0000313" key="2">
    <source>
        <dbReference type="Proteomes" id="UP000237340"/>
    </source>
</evidence>
<protein>
    <submittedName>
        <fullName evidence="1">Uncharacterized protein</fullName>
    </submittedName>
</protein>
<sequence>MAEAEDRPGVNAETVAVQAGELNKSIVSAEGPIPAGRPVSKIGATVEKALNASLWRLRLGEIGLQDLTPALMGFCTLSYDDGYEAGFTAGVASGEIELAQIVADRDRYYRAAFNPHPPVKIGPSYADRQASRAAFYRGDK</sequence>
<name>A0A2S3ZJ92_9MICO</name>
<reference evidence="1 2" key="1">
    <citation type="submission" date="2018-01" db="EMBL/GenBank/DDBJ databases">
        <title>Cryobacterium sp. nov., from glaciers in China.</title>
        <authorList>
            <person name="Liu Q."/>
            <person name="Xin Y.-H."/>
        </authorList>
    </citation>
    <scope>NUCLEOTIDE SEQUENCE [LARGE SCALE GENOMIC DNA]</scope>
    <source>
        <strain evidence="1 2">TMN-42</strain>
    </source>
</reference>
<comment type="caution">
    <text evidence="1">The sequence shown here is derived from an EMBL/GenBank/DDBJ whole genome shotgun (WGS) entry which is preliminary data.</text>
</comment>
<dbReference type="AlphaFoldDB" id="A0A2S3ZJ92"/>
<dbReference type="RefSeq" id="WP_103459976.1">
    <property type="nucleotide sequence ID" value="NZ_PPXD01000007.1"/>
</dbReference>